<evidence type="ECO:0008006" key="4">
    <source>
        <dbReference type="Google" id="ProtNLM"/>
    </source>
</evidence>
<keyword evidence="3" id="KW-1185">Reference proteome</keyword>
<feature type="transmembrane region" description="Helical" evidence="1">
    <location>
        <begin position="133"/>
        <end position="157"/>
    </location>
</feature>
<dbReference type="EMBL" id="FPBK01000007">
    <property type="protein sequence ID" value="SFU55393.1"/>
    <property type="molecule type" value="Genomic_DNA"/>
</dbReference>
<organism evidence="2 3">
    <name type="scientific">Pustulibacterium marinum</name>
    <dbReference type="NCBI Taxonomy" id="1224947"/>
    <lineage>
        <taxon>Bacteria</taxon>
        <taxon>Pseudomonadati</taxon>
        <taxon>Bacteroidota</taxon>
        <taxon>Flavobacteriia</taxon>
        <taxon>Flavobacteriales</taxon>
        <taxon>Flavobacteriaceae</taxon>
        <taxon>Pustulibacterium</taxon>
    </lineage>
</organism>
<dbReference type="RefSeq" id="WP_143106404.1">
    <property type="nucleotide sequence ID" value="NZ_FPBK01000007.1"/>
</dbReference>
<feature type="transmembrane region" description="Helical" evidence="1">
    <location>
        <begin position="163"/>
        <end position="184"/>
    </location>
</feature>
<evidence type="ECO:0000313" key="2">
    <source>
        <dbReference type="EMBL" id="SFU55393.1"/>
    </source>
</evidence>
<dbReference type="Proteomes" id="UP000199138">
    <property type="component" value="Unassembled WGS sequence"/>
</dbReference>
<protein>
    <recommendedName>
        <fullName evidence="4">Membrane domain of glycerophosphoryl diester phosphodiesterase</fullName>
    </recommendedName>
</protein>
<evidence type="ECO:0000313" key="3">
    <source>
        <dbReference type="Proteomes" id="UP000199138"/>
    </source>
</evidence>
<dbReference type="AlphaFoldDB" id="A0A1I7H3Z7"/>
<proteinExistence type="predicted"/>
<dbReference type="STRING" id="1224947.SAMN05216480_10726"/>
<reference evidence="2 3" key="1">
    <citation type="submission" date="2016-10" db="EMBL/GenBank/DDBJ databases">
        <authorList>
            <person name="de Groot N.N."/>
        </authorList>
    </citation>
    <scope>NUCLEOTIDE SEQUENCE [LARGE SCALE GENOMIC DNA]</scope>
    <source>
        <strain evidence="2 3">CGMCC 1.12333</strain>
    </source>
</reference>
<feature type="transmembrane region" description="Helical" evidence="1">
    <location>
        <begin position="205"/>
        <end position="238"/>
    </location>
</feature>
<feature type="transmembrane region" description="Helical" evidence="1">
    <location>
        <begin position="78"/>
        <end position="98"/>
    </location>
</feature>
<keyword evidence="1" id="KW-1133">Transmembrane helix</keyword>
<evidence type="ECO:0000256" key="1">
    <source>
        <dbReference type="SAM" id="Phobius"/>
    </source>
</evidence>
<keyword evidence="1" id="KW-0812">Transmembrane</keyword>
<keyword evidence="1" id="KW-0472">Membrane</keyword>
<sequence length="307" mass="35087">MQHSFIELRNRLSFGDLINVYFAFIKQNIKPFLNQYLKYNFISFILMLGCSYLLVTGFMGLASRDFRFGMNNNEDSNMIYLVSGAIFLVIVLFCTYAINYSFSSSYIVHYVNNNGKTTSSEVWKAIKKNLGTIVAFMLIGVLFYIGYIIITMIVSFIPLIGMFVQYGLSFLLSAVYGLTFVSIFEKNKGFSAAMGEGWDFSISNFLLVIGYGLVIGLLNTLLTLLVLSIPGFLFFFFVYFSVQDQFEFYESTTATVVFTLSFCIFIITFTFSQSLSQLAYGVLYYNMHEKKYNTYLQSRIDKIGVSE</sequence>
<feature type="transmembrane region" description="Helical" evidence="1">
    <location>
        <begin position="36"/>
        <end position="58"/>
    </location>
</feature>
<dbReference type="OrthoDB" id="1049480at2"/>
<gene>
    <name evidence="2" type="ORF">SAMN05216480_10726</name>
</gene>
<accession>A0A1I7H3Z7</accession>
<feature type="transmembrane region" description="Helical" evidence="1">
    <location>
        <begin position="258"/>
        <end position="283"/>
    </location>
</feature>
<name>A0A1I7H3Z7_9FLAO</name>